<name>A0ABX3CMC9_9BACI</name>
<keyword evidence="1" id="KW-0812">Transmembrane</keyword>
<evidence type="ECO:0000313" key="3">
    <source>
        <dbReference type="Proteomes" id="UP000180194"/>
    </source>
</evidence>
<feature type="transmembrane region" description="Helical" evidence="1">
    <location>
        <begin position="87"/>
        <end position="104"/>
    </location>
</feature>
<reference evidence="2 3" key="1">
    <citation type="submission" date="2016-07" db="EMBL/GenBank/DDBJ databases">
        <title>Bacillus oceanisediminis whole genome.</title>
        <authorList>
            <person name="Pal Y."/>
            <person name="Verma A."/>
            <person name="Mual P."/>
            <person name="Srinivasan K."/>
        </authorList>
    </citation>
    <scope>NUCLEOTIDE SEQUENCE [LARGE SCALE GENOMIC DNA]</scope>
    <source>
        <strain evidence="2 3">Bhandara28</strain>
    </source>
</reference>
<evidence type="ECO:0008006" key="4">
    <source>
        <dbReference type="Google" id="ProtNLM"/>
    </source>
</evidence>
<sequence>MKKIKKAIPSLMAFAFMGIVGLLIPTAASASVPLINGGTGGDIDDINGILQQWITNIRIIGVIVIVFAIIIAAVIIGMSLGNATKRALGVSALVSAVIGIVLVMKAPDLANYFINQSQATAKKTSLSPELYHYISYFLQSKSLS</sequence>
<evidence type="ECO:0000256" key="1">
    <source>
        <dbReference type="SAM" id="Phobius"/>
    </source>
</evidence>
<protein>
    <recommendedName>
        <fullName evidence="4">Type IV secretion system protein VirB2</fullName>
    </recommendedName>
</protein>
<dbReference type="EMBL" id="MBRJ01000041">
    <property type="protein sequence ID" value="OHX44620.1"/>
    <property type="molecule type" value="Genomic_DNA"/>
</dbReference>
<keyword evidence="1" id="KW-0472">Membrane</keyword>
<evidence type="ECO:0000313" key="2">
    <source>
        <dbReference type="EMBL" id="OHX44620.1"/>
    </source>
</evidence>
<proteinExistence type="predicted"/>
<keyword evidence="3" id="KW-1185">Reference proteome</keyword>
<gene>
    <name evidence="2" type="ORF">BBV17_25700</name>
</gene>
<dbReference type="Pfam" id="PF18895">
    <property type="entry name" value="T4SS_pilin"/>
    <property type="match status" value="1"/>
</dbReference>
<feature type="transmembrane region" description="Helical" evidence="1">
    <location>
        <begin position="53"/>
        <end position="75"/>
    </location>
</feature>
<dbReference type="RefSeq" id="WP_009335597.1">
    <property type="nucleotide sequence ID" value="NZ_MBRJ01000041.1"/>
</dbReference>
<dbReference type="InterPro" id="IPR043993">
    <property type="entry name" value="T4SS_pilin"/>
</dbReference>
<dbReference type="Proteomes" id="UP000180194">
    <property type="component" value="Unassembled WGS sequence"/>
</dbReference>
<comment type="caution">
    <text evidence="2">The sequence shown here is derived from an EMBL/GenBank/DDBJ whole genome shotgun (WGS) entry which is preliminary data.</text>
</comment>
<accession>A0ABX3CMC9</accession>
<keyword evidence="1" id="KW-1133">Transmembrane helix</keyword>
<organism evidence="2 3">
    <name type="scientific">Cytobacillus oceanisediminis</name>
    <dbReference type="NCBI Taxonomy" id="665099"/>
    <lineage>
        <taxon>Bacteria</taxon>
        <taxon>Bacillati</taxon>
        <taxon>Bacillota</taxon>
        <taxon>Bacilli</taxon>
        <taxon>Bacillales</taxon>
        <taxon>Bacillaceae</taxon>
        <taxon>Cytobacillus</taxon>
    </lineage>
</organism>